<evidence type="ECO:0000256" key="6">
    <source>
        <dbReference type="ARBA" id="ARBA00022842"/>
    </source>
</evidence>
<keyword evidence="5" id="KW-0210">Decarboxylase</keyword>
<dbReference type="PRINTS" id="PR01179">
    <property type="entry name" value="ODADCRBXLASE"/>
</dbReference>
<dbReference type="Pfam" id="PF02784">
    <property type="entry name" value="Orn_Arg_deC_N"/>
    <property type="match status" value="1"/>
</dbReference>
<comment type="cofactor">
    <cofactor evidence="2">
        <name>Mg(2+)</name>
        <dbReference type="ChEBI" id="CHEBI:18420"/>
    </cofactor>
</comment>
<dbReference type="InterPro" id="IPR002985">
    <property type="entry name" value="Arg_decrbxlase"/>
</dbReference>
<feature type="modified residue" description="N6-(pyridoxal phosphate)lysine" evidence="10">
    <location>
        <position position="99"/>
    </location>
</feature>
<feature type="domain" description="Orn/DAP/Arg decarboxylase 2 N-terminal" evidence="11">
    <location>
        <begin position="86"/>
        <end position="316"/>
    </location>
</feature>
<dbReference type="PROSITE" id="PS00878">
    <property type="entry name" value="ODR_DC_2_1"/>
    <property type="match status" value="1"/>
</dbReference>
<dbReference type="InterPro" id="IPR000183">
    <property type="entry name" value="Orn/DAP/Arg_de-COase"/>
</dbReference>
<keyword evidence="7 10" id="KW-0663">Pyridoxal phosphate</keyword>
<sequence>MMSALPRLEALPLPLTPAPALPAGYEIAQGRLFYRGLDVLALTERPVFANGRLTRPATPLYVRRLSALRENYAYLNAVFAAAKVQVGYPRHMLLAYASKANPSAAVVKTLLEVGAAYECSSAFDVDVVRHAYAQGWLDRTRPILANGFKIPPYADALLRLRADGFQNLLPIFDDLEELESFAAAGLPFEVGLRARTLSEQPNRFGMDAETLRYAAERLAALPHLRLTTYHAMQTVSAARGLSYQNGLIHSLRGYAALWRHAPTLHRFNFGGGLPARHSGMNFEVWMRQTLGTIMAVCAEEGVPVPDLIFETGRYLVQDHALKLFKVVKTRLGADGVPYYILDGSIMSHFPDAWALGEAFTVLPVNNWDGAFVQARLAGLTCDHDDVYPTRRMNAEPLQLPANTDSLVIGFFECGAYQETLGGRRGAHHCLLPEGGELILEANAHGAPAFSYLDGQDAPAMLGALGYG</sequence>
<dbReference type="EC" id="4.1.1.19" evidence="4"/>
<dbReference type="GO" id="GO:0008792">
    <property type="term" value="F:arginine decarboxylase activity"/>
    <property type="evidence" value="ECO:0007669"/>
    <property type="project" value="UniProtKB-EC"/>
</dbReference>
<accession>A0A2M8PED7</accession>
<dbReference type="PANTHER" id="PTHR43295:SF9">
    <property type="entry name" value="BIOSYNTHETIC ARGININE DECARBOXYLASE"/>
    <property type="match status" value="1"/>
</dbReference>
<name>A0A2M8PED7_9CHLR</name>
<dbReference type="Gene3D" id="3.20.20.10">
    <property type="entry name" value="Alanine racemase"/>
    <property type="match status" value="1"/>
</dbReference>
<evidence type="ECO:0000256" key="7">
    <source>
        <dbReference type="ARBA" id="ARBA00022898"/>
    </source>
</evidence>
<dbReference type="GO" id="GO:0006527">
    <property type="term" value="P:L-arginine catabolic process"/>
    <property type="evidence" value="ECO:0007669"/>
    <property type="project" value="InterPro"/>
</dbReference>
<dbReference type="PANTHER" id="PTHR43295">
    <property type="entry name" value="ARGININE DECARBOXYLASE"/>
    <property type="match status" value="1"/>
</dbReference>
<dbReference type="GO" id="GO:0008295">
    <property type="term" value="P:spermidine biosynthetic process"/>
    <property type="evidence" value="ECO:0007669"/>
    <property type="project" value="UniProtKB-KW"/>
</dbReference>
<dbReference type="InterPro" id="IPR009006">
    <property type="entry name" value="Ala_racemase/Decarboxylase_C"/>
</dbReference>
<evidence type="ECO:0000256" key="8">
    <source>
        <dbReference type="ARBA" id="ARBA00023066"/>
    </source>
</evidence>
<keyword evidence="6" id="KW-0460">Magnesium</keyword>
<evidence type="ECO:0000256" key="1">
    <source>
        <dbReference type="ARBA" id="ARBA00001933"/>
    </source>
</evidence>
<evidence type="ECO:0000256" key="3">
    <source>
        <dbReference type="ARBA" id="ARBA00008357"/>
    </source>
</evidence>
<dbReference type="SUPFAM" id="SSF51419">
    <property type="entry name" value="PLP-binding barrel"/>
    <property type="match status" value="1"/>
</dbReference>
<comment type="cofactor">
    <cofactor evidence="1 10">
        <name>pyridoxal 5'-phosphate</name>
        <dbReference type="ChEBI" id="CHEBI:597326"/>
    </cofactor>
</comment>
<organism evidence="12 13">
    <name type="scientific">Candidatus Thermofonsia Clade 1 bacterium</name>
    <dbReference type="NCBI Taxonomy" id="2364210"/>
    <lineage>
        <taxon>Bacteria</taxon>
        <taxon>Bacillati</taxon>
        <taxon>Chloroflexota</taxon>
        <taxon>Candidatus Thermofontia</taxon>
        <taxon>Candidatus Thermofonsia Clade 1</taxon>
    </lineage>
</organism>
<feature type="active site" description="Proton donor" evidence="10">
    <location>
        <position position="381"/>
    </location>
</feature>
<dbReference type="EMBL" id="PGTM01000096">
    <property type="protein sequence ID" value="PJF35926.1"/>
    <property type="molecule type" value="Genomic_DNA"/>
</dbReference>
<keyword evidence="9" id="KW-0456">Lyase</keyword>
<comment type="caution">
    <text evidence="12">The sequence shown here is derived from an EMBL/GenBank/DDBJ whole genome shotgun (WGS) entry which is preliminary data.</text>
</comment>
<reference evidence="12 13" key="1">
    <citation type="submission" date="2017-11" db="EMBL/GenBank/DDBJ databases">
        <title>Evolution of Phototrophy in the Chloroflexi Phylum Driven by Horizontal Gene Transfer.</title>
        <authorList>
            <person name="Ward L.M."/>
            <person name="Hemp J."/>
            <person name="Shih P.M."/>
            <person name="Mcglynn S.E."/>
            <person name="Fischer W."/>
        </authorList>
    </citation>
    <scope>NUCLEOTIDE SEQUENCE [LARGE SCALE GENOMIC DNA]</scope>
    <source>
        <strain evidence="12">JP3_13</strain>
    </source>
</reference>
<evidence type="ECO:0000313" key="13">
    <source>
        <dbReference type="Proteomes" id="UP000229681"/>
    </source>
</evidence>
<evidence type="ECO:0000313" key="12">
    <source>
        <dbReference type="EMBL" id="PJF35926.1"/>
    </source>
</evidence>
<keyword evidence="8" id="KW-0745">Spermidine biosynthesis</keyword>
<dbReference type="InterPro" id="IPR022644">
    <property type="entry name" value="De-COase2_N"/>
</dbReference>
<dbReference type="Gene3D" id="2.40.37.10">
    <property type="entry name" value="Lyase, Ornithine Decarboxylase, Chain A, domain 1"/>
    <property type="match status" value="1"/>
</dbReference>
<gene>
    <name evidence="12" type="ORF">CUN49_08090</name>
</gene>
<evidence type="ECO:0000256" key="5">
    <source>
        <dbReference type="ARBA" id="ARBA00022793"/>
    </source>
</evidence>
<evidence type="ECO:0000256" key="9">
    <source>
        <dbReference type="ARBA" id="ARBA00023239"/>
    </source>
</evidence>
<evidence type="ECO:0000259" key="11">
    <source>
        <dbReference type="Pfam" id="PF02784"/>
    </source>
</evidence>
<evidence type="ECO:0000256" key="10">
    <source>
        <dbReference type="PIRSR" id="PIRSR600183-50"/>
    </source>
</evidence>
<dbReference type="Proteomes" id="UP000229681">
    <property type="component" value="Unassembled WGS sequence"/>
</dbReference>
<comment type="similarity">
    <text evidence="3">Belongs to the Orn/Lys/Arg decarboxylase class-II family. SpeA subfamily.</text>
</comment>
<dbReference type="InterPro" id="IPR022653">
    <property type="entry name" value="De-COase2_pyr-phos_BS"/>
</dbReference>
<dbReference type="AlphaFoldDB" id="A0A2M8PED7"/>
<evidence type="ECO:0000256" key="4">
    <source>
        <dbReference type="ARBA" id="ARBA00012426"/>
    </source>
</evidence>
<dbReference type="SUPFAM" id="SSF50621">
    <property type="entry name" value="Alanine racemase C-terminal domain-like"/>
    <property type="match status" value="1"/>
</dbReference>
<evidence type="ECO:0000256" key="2">
    <source>
        <dbReference type="ARBA" id="ARBA00001946"/>
    </source>
</evidence>
<dbReference type="InterPro" id="IPR029066">
    <property type="entry name" value="PLP-binding_barrel"/>
</dbReference>
<proteinExistence type="inferred from homology"/>
<protein>
    <recommendedName>
        <fullName evidence="4">arginine decarboxylase</fullName>
        <ecNumber evidence="4">4.1.1.19</ecNumber>
    </recommendedName>
</protein>